<feature type="transmembrane region" description="Helical" evidence="1">
    <location>
        <begin position="12"/>
        <end position="30"/>
    </location>
</feature>
<evidence type="ECO:0000313" key="2">
    <source>
        <dbReference type="EMBL" id="MFC3884345.1"/>
    </source>
</evidence>
<feature type="transmembrane region" description="Helical" evidence="1">
    <location>
        <begin position="36"/>
        <end position="56"/>
    </location>
</feature>
<organism evidence="2 3">
    <name type="scientific">Bacillus songklensis</name>
    <dbReference type="NCBI Taxonomy" id="1069116"/>
    <lineage>
        <taxon>Bacteria</taxon>
        <taxon>Bacillati</taxon>
        <taxon>Bacillota</taxon>
        <taxon>Bacilli</taxon>
        <taxon>Bacillales</taxon>
        <taxon>Bacillaceae</taxon>
        <taxon>Bacillus</taxon>
    </lineage>
</organism>
<keyword evidence="3" id="KW-1185">Reference proteome</keyword>
<keyword evidence="1" id="KW-0812">Transmembrane</keyword>
<comment type="caution">
    <text evidence="2">The sequence shown here is derived from an EMBL/GenBank/DDBJ whole genome shotgun (WGS) entry which is preliminary data.</text>
</comment>
<sequence length="120" mass="13347">MGIRLIKISAVYFAIGTLLGFYMSIAHTYTLTPVHVHINLLGWTSLTLAGIIYHIFPESADTKAAKTHFWLHNIGLPVMMIALAFVVLGYEQFMAFTAIGGTITFLAVLIFVYNVLRNVK</sequence>
<dbReference type="Proteomes" id="UP001595752">
    <property type="component" value="Unassembled WGS sequence"/>
</dbReference>
<protein>
    <submittedName>
        <fullName evidence="2">Cytochrome-c oxidase</fullName>
    </submittedName>
</protein>
<dbReference type="Gene3D" id="1.20.210.10">
    <property type="entry name" value="Cytochrome c oxidase-like, subunit I domain"/>
    <property type="match status" value="1"/>
</dbReference>
<proteinExistence type="predicted"/>
<keyword evidence="1" id="KW-1133">Transmembrane helix</keyword>
<dbReference type="InterPro" id="IPR036927">
    <property type="entry name" value="Cyt_c_oxase-like_su1_sf"/>
</dbReference>
<dbReference type="RefSeq" id="WP_377915704.1">
    <property type="nucleotide sequence ID" value="NZ_JBHRZT010000052.1"/>
</dbReference>
<name>A0ABV8B3B0_9BACI</name>
<evidence type="ECO:0000256" key="1">
    <source>
        <dbReference type="SAM" id="Phobius"/>
    </source>
</evidence>
<keyword evidence="1" id="KW-0472">Membrane</keyword>
<evidence type="ECO:0000313" key="3">
    <source>
        <dbReference type="Proteomes" id="UP001595752"/>
    </source>
</evidence>
<dbReference type="EMBL" id="JBHRZT010000052">
    <property type="protein sequence ID" value="MFC3884345.1"/>
    <property type="molecule type" value="Genomic_DNA"/>
</dbReference>
<feature type="transmembrane region" description="Helical" evidence="1">
    <location>
        <begin position="68"/>
        <end position="87"/>
    </location>
</feature>
<reference evidence="3" key="1">
    <citation type="journal article" date="2019" name="Int. J. Syst. Evol. Microbiol.">
        <title>The Global Catalogue of Microorganisms (GCM) 10K type strain sequencing project: providing services to taxonomists for standard genome sequencing and annotation.</title>
        <authorList>
            <consortium name="The Broad Institute Genomics Platform"/>
            <consortium name="The Broad Institute Genome Sequencing Center for Infectious Disease"/>
            <person name="Wu L."/>
            <person name="Ma J."/>
        </authorList>
    </citation>
    <scope>NUCLEOTIDE SEQUENCE [LARGE SCALE GENOMIC DNA]</scope>
    <source>
        <strain evidence="3">CCUG 61889</strain>
    </source>
</reference>
<accession>A0ABV8B3B0</accession>
<gene>
    <name evidence="2" type="ORF">ACFOU2_12890</name>
</gene>
<dbReference type="SUPFAM" id="SSF81442">
    <property type="entry name" value="Cytochrome c oxidase subunit I-like"/>
    <property type="match status" value="1"/>
</dbReference>
<feature type="transmembrane region" description="Helical" evidence="1">
    <location>
        <begin position="93"/>
        <end position="116"/>
    </location>
</feature>